<keyword evidence="5" id="KW-0325">Glycoprotein</keyword>
<dbReference type="EMBL" id="CALNXK010000144">
    <property type="protein sequence ID" value="CAH3168230.1"/>
    <property type="molecule type" value="Genomic_DNA"/>
</dbReference>
<name>A0ABN8QU90_9CNID</name>
<comment type="caution">
    <text evidence="9">The sequence shown here is derived from an EMBL/GenBank/DDBJ whole genome shotgun (WGS) entry which is preliminary data.</text>
</comment>
<comment type="caution">
    <text evidence="6">Lacks conserved residue(s) required for the propagation of feature annotation.</text>
</comment>
<dbReference type="Proteomes" id="UP001159405">
    <property type="component" value="Unassembled WGS sequence"/>
</dbReference>
<dbReference type="PANTHER" id="PTHR19277:SF161">
    <property type="entry name" value="LAMININ G DOMAIN-CONTAINING PROTEIN"/>
    <property type="match status" value="1"/>
</dbReference>
<proteinExistence type="predicted"/>
<dbReference type="SMART" id="SM00159">
    <property type="entry name" value="PTX"/>
    <property type="match status" value="1"/>
</dbReference>
<evidence type="ECO:0000313" key="9">
    <source>
        <dbReference type="EMBL" id="CAH3168230.1"/>
    </source>
</evidence>
<reference evidence="9 10" key="1">
    <citation type="submission" date="2022-05" db="EMBL/GenBank/DDBJ databases">
        <authorList>
            <consortium name="Genoscope - CEA"/>
            <person name="William W."/>
        </authorList>
    </citation>
    <scope>NUCLEOTIDE SEQUENCE [LARGE SCALE GENOMIC DNA]</scope>
</reference>
<dbReference type="PRINTS" id="PR00895">
    <property type="entry name" value="PENTAXIN"/>
</dbReference>
<feature type="signal peptide" evidence="7">
    <location>
        <begin position="1"/>
        <end position="19"/>
    </location>
</feature>
<evidence type="ECO:0000256" key="5">
    <source>
        <dbReference type="ARBA" id="ARBA00023180"/>
    </source>
</evidence>
<evidence type="ECO:0000313" key="10">
    <source>
        <dbReference type="Proteomes" id="UP001159405"/>
    </source>
</evidence>
<comment type="cofactor">
    <cofactor evidence="1">
        <name>Ca(2+)</name>
        <dbReference type="ChEBI" id="CHEBI:29108"/>
    </cofactor>
</comment>
<evidence type="ECO:0000256" key="3">
    <source>
        <dbReference type="ARBA" id="ARBA00022837"/>
    </source>
</evidence>
<dbReference type="PROSITE" id="PS51828">
    <property type="entry name" value="PTX_2"/>
    <property type="match status" value="1"/>
</dbReference>
<keyword evidence="7" id="KW-0732">Signal</keyword>
<evidence type="ECO:0000256" key="2">
    <source>
        <dbReference type="ARBA" id="ARBA00022723"/>
    </source>
</evidence>
<dbReference type="InterPro" id="IPR001759">
    <property type="entry name" value="PTX_dom"/>
</dbReference>
<evidence type="ECO:0000256" key="7">
    <source>
        <dbReference type="SAM" id="SignalP"/>
    </source>
</evidence>
<evidence type="ECO:0000259" key="8">
    <source>
        <dbReference type="PROSITE" id="PS51828"/>
    </source>
</evidence>
<dbReference type="InterPro" id="IPR051360">
    <property type="entry name" value="Neuronal_Pentraxin_Related"/>
</dbReference>
<dbReference type="InterPro" id="IPR013320">
    <property type="entry name" value="ConA-like_dom_sf"/>
</dbReference>
<feature type="chain" id="PRO_5046301326" description="Pentraxin (PTX) domain-containing protein" evidence="7">
    <location>
        <begin position="20"/>
        <end position="323"/>
    </location>
</feature>
<keyword evidence="2" id="KW-0479">Metal-binding</keyword>
<dbReference type="Gene3D" id="2.60.120.200">
    <property type="match status" value="1"/>
</dbReference>
<dbReference type="SUPFAM" id="SSF49899">
    <property type="entry name" value="Concanavalin A-like lectins/glucanases"/>
    <property type="match status" value="1"/>
</dbReference>
<evidence type="ECO:0000256" key="4">
    <source>
        <dbReference type="ARBA" id="ARBA00023157"/>
    </source>
</evidence>
<evidence type="ECO:0000256" key="1">
    <source>
        <dbReference type="ARBA" id="ARBA00001913"/>
    </source>
</evidence>
<dbReference type="PANTHER" id="PTHR19277">
    <property type="entry name" value="PENTRAXIN"/>
    <property type="match status" value="1"/>
</dbReference>
<evidence type="ECO:0000256" key="6">
    <source>
        <dbReference type="PROSITE-ProRule" id="PRU01172"/>
    </source>
</evidence>
<keyword evidence="10" id="KW-1185">Reference proteome</keyword>
<accession>A0ABN8QU90</accession>
<gene>
    <name evidence="9" type="ORF">PLOB_00009192</name>
</gene>
<sequence length="323" mass="36466">MSWIVLLTILSCTYSTAFAKKHSLVVKNYRIIGHVYQTLHTNDWLHCVFVCSADTRCISYNFHQKGLCELNSCAVDDMFDLNKWGVHSSGFVFQQLRDTNKGKCQTRSLEKEFKGKAHNYALQFSRILGASGYVIIRDFPSLVAFTVCFWMKTEDKQNDGTPFSYATSGTSNELLLYNYRNFQLFIHNQKRTTNVVATDGRWHHICFTWENTVGSWQLLKDGIAKASGTNLQKGSYTISGGGVLVLGQEQDKPGGGFDQKQSFIGELTNVQLWNYVIPLQEINDLTLFFLCNAYSRSGNVLSWFDIVQGSLNGSVTLIALSKC</sequence>
<keyword evidence="3" id="KW-0106">Calcium</keyword>
<dbReference type="Pfam" id="PF00354">
    <property type="entry name" value="Pentaxin"/>
    <property type="match status" value="1"/>
</dbReference>
<feature type="domain" description="Pentraxin (PTX)" evidence="8">
    <location>
        <begin position="118"/>
        <end position="323"/>
    </location>
</feature>
<protein>
    <recommendedName>
        <fullName evidence="8">Pentraxin (PTX) domain-containing protein</fullName>
    </recommendedName>
</protein>
<organism evidence="9 10">
    <name type="scientific">Porites lobata</name>
    <dbReference type="NCBI Taxonomy" id="104759"/>
    <lineage>
        <taxon>Eukaryota</taxon>
        <taxon>Metazoa</taxon>
        <taxon>Cnidaria</taxon>
        <taxon>Anthozoa</taxon>
        <taxon>Hexacorallia</taxon>
        <taxon>Scleractinia</taxon>
        <taxon>Fungiina</taxon>
        <taxon>Poritidae</taxon>
        <taxon>Porites</taxon>
    </lineage>
</organism>
<keyword evidence="4" id="KW-1015">Disulfide bond</keyword>